<dbReference type="Proteomes" id="UP000466442">
    <property type="component" value="Unassembled WGS sequence"/>
</dbReference>
<evidence type="ECO:0000256" key="1">
    <source>
        <dbReference type="ARBA" id="ARBA00004325"/>
    </source>
</evidence>
<dbReference type="InterPro" id="IPR016702">
    <property type="entry name" value="ATP5MG_metazoa"/>
</dbReference>
<dbReference type="AlphaFoldDB" id="A0A8S9XK05"/>
<evidence type="ECO:0000256" key="8">
    <source>
        <dbReference type="ARBA" id="ARBA00023136"/>
    </source>
</evidence>
<keyword evidence="4 10" id="KW-0138">CF(0)</keyword>
<dbReference type="GO" id="GO:0031966">
    <property type="term" value="C:mitochondrial membrane"/>
    <property type="evidence" value="ECO:0007669"/>
    <property type="project" value="UniProtKB-SubCell"/>
</dbReference>
<evidence type="ECO:0000313" key="11">
    <source>
        <dbReference type="EMBL" id="KAF6208611.1"/>
    </source>
</evidence>
<dbReference type="GO" id="GO:0045259">
    <property type="term" value="C:proton-transporting ATP synthase complex"/>
    <property type="evidence" value="ECO:0007669"/>
    <property type="project" value="UniProtKB-UniRule"/>
</dbReference>
<keyword evidence="12" id="KW-1185">Reference proteome</keyword>
<comment type="caution">
    <text evidence="11">The sequence shown here is derived from an EMBL/GenBank/DDBJ whole genome shotgun (WGS) entry which is preliminary data.</text>
</comment>
<comment type="similarity">
    <text evidence="2 10">Belongs to the ATPase g subunit family.</text>
</comment>
<keyword evidence="7 10" id="KW-0496">Mitochondrion</keyword>
<dbReference type="PANTHER" id="PTHR12386">
    <property type="entry name" value="ATP SYNTHASE SUBUNIT"/>
    <property type="match status" value="1"/>
</dbReference>
<dbReference type="GO" id="GO:0015078">
    <property type="term" value="F:proton transmembrane transporter activity"/>
    <property type="evidence" value="ECO:0007669"/>
    <property type="project" value="UniProtKB-UniRule"/>
</dbReference>
<keyword evidence="8 10" id="KW-0472">Membrane</keyword>
<keyword evidence="9 10" id="KW-0066">ATP synthesis</keyword>
<accession>A0A8S9XK05</accession>
<dbReference type="PIRSF" id="PIRSF017835">
    <property type="entry name" value="ATP-synth_g_mitoch_animal"/>
    <property type="match status" value="1"/>
</dbReference>
<dbReference type="GO" id="GO:0015986">
    <property type="term" value="P:proton motive force-driven ATP synthesis"/>
    <property type="evidence" value="ECO:0007669"/>
    <property type="project" value="UniProtKB-UniRule"/>
</dbReference>
<reference evidence="11" key="1">
    <citation type="journal article" date="2021" name="Mol. Ecol. Resour.">
        <title>Apolygus lucorum genome provides insights into omnivorousness and mesophyll feeding.</title>
        <authorList>
            <person name="Liu Y."/>
            <person name="Liu H."/>
            <person name="Wang H."/>
            <person name="Huang T."/>
            <person name="Liu B."/>
            <person name="Yang B."/>
            <person name="Yin L."/>
            <person name="Li B."/>
            <person name="Zhang Y."/>
            <person name="Zhang S."/>
            <person name="Jiang F."/>
            <person name="Zhang X."/>
            <person name="Ren Y."/>
            <person name="Wang B."/>
            <person name="Wang S."/>
            <person name="Lu Y."/>
            <person name="Wu K."/>
            <person name="Fan W."/>
            <person name="Wang G."/>
        </authorList>
    </citation>
    <scope>NUCLEOTIDE SEQUENCE</scope>
    <source>
        <strain evidence="11">12Hb</strain>
    </source>
</reference>
<protein>
    <recommendedName>
        <fullName evidence="10">ATP synthase subunit g</fullName>
        <shortName evidence="10">ATPase subunit g</shortName>
    </recommendedName>
</protein>
<evidence type="ECO:0000256" key="10">
    <source>
        <dbReference type="PIRNR" id="PIRNR017835"/>
    </source>
</evidence>
<evidence type="ECO:0000256" key="9">
    <source>
        <dbReference type="ARBA" id="ARBA00023310"/>
    </source>
</evidence>
<comment type="subcellular location">
    <subcellularLocation>
        <location evidence="1">Mitochondrion membrane</location>
    </subcellularLocation>
</comment>
<organism evidence="11 12">
    <name type="scientific">Apolygus lucorum</name>
    <name type="common">Small green plant bug</name>
    <name type="synonym">Lygocoris lucorum</name>
    <dbReference type="NCBI Taxonomy" id="248454"/>
    <lineage>
        <taxon>Eukaryota</taxon>
        <taxon>Metazoa</taxon>
        <taxon>Ecdysozoa</taxon>
        <taxon>Arthropoda</taxon>
        <taxon>Hexapoda</taxon>
        <taxon>Insecta</taxon>
        <taxon>Pterygota</taxon>
        <taxon>Neoptera</taxon>
        <taxon>Paraneoptera</taxon>
        <taxon>Hemiptera</taxon>
        <taxon>Heteroptera</taxon>
        <taxon>Panheteroptera</taxon>
        <taxon>Cimicomorpha</taxon>
        <taxon>Miridae</taxon>
        <taxon>Mirini</taxon>
        <taxon>Apolygus</taxon>
    </lineage>
</organism>
<evidence type="ECO:0000313" key="12">
    <source>
        <dbReference type="Proteomes" id="UP000466442"/>
    </source>
</evidence>
<keyword evidence="3 10" id="KW-0813">Transport</keyword>
<name>A0A8S9XK05_APOLU</name>
<gene>
    <name evidence="11" type="ORF">GE061_017069</name>
</gene>
<evidence type="ECO:0000256" key="2">
    <source>
        <dbReference type="ARBA" id="ARBA00005699"/>
    </source>
</evidence>
<dbReference type="EMBL" id="WIXP02000007">
    <property type="protein sequence ID" value="KAF6208611.1"/>
    <property type="molecule type" value="Genomic_DNA"/>
</dbReference>
<dbReference type="InterPro" id="IPR006808">
    <property type="entry name" value="ATP_synth_F0_gsu_mt"/>
</dbReference>
<evidence type="ECO:0000256" key="5">
    <source>
        <dbReference type="ARBA" id="ARBA00022781"/>
    </source>
</evidence>
<evidence type="ECO:0000256" key="4">
    <source>
        <dbReference type="ARBA" id="ARBA00022547"/>
    </source>
</evidence>
<sequence>MKRIADKAIATVNTVIKVAKPNFQTFLKYAKVELTPPMPNEIGQIGKEVAKIVKTATSGRWKEITVKEAWLNTLVATEVFCWFYVGECIGKFNLVGYKIKE</sequence>
<dbReference type="Pfam" id="PF04718">
    <property type="entry name" value="ATP-synt_G"/>
    <property type="match status" value="1"/>
</dbReference>
<evidence type="ECO:0000256" key="6">
    <source>
        <dbReference type="ARBA" id="ARBA00023065"/>
    </source>
</evidence>
<dbReference type="OrthoDB" id="437at2759"/>
<proteinExistence type="inferred from homology"/>
<evidence type="ECO:0000256" key="3">
    <source>
        <dbReference type="ARBA" id="ARBA00022448"/>
    </source>
</evidence>
<evidence type="ECO:0000256" key="7">
    <source>
        <dbReference type="ARBA" id="ARBA00023128"/>
    </source>
</evidence>
<keyword evidence="5 10" id="KW-0375">Hydrogen ion transport</keyword>
<keyword evidence="6 10" id="KW-0406">Ion transport</keyword>